<dbReference type="PROSITE" id="PS50011">
    <property type="entry name" value="PROTEIN_KINASE_DOM"/>
    <property type="match status" value="1"/>
</dbReference>
<dbReference type="SMART" id="SM00248">
    <property type="entry name" value="ANK"/>
    <property type="match status" value="2"/>
</dbReference>
<dbReference type="GO" id="GO:0004674">
    <property type="term" value="F:protein serine/threonine kinase activity"/>
    <property type="evidence" value="ECO:0007669"/>
    <property type="project" value="UniProtKB-KW"/>
</dbReference>
<keyword evidence="5" id="KW-0418">Kinase</keyword>
<dbReference type="SUPFAM" id="SSF48403">
    <property type="entry name" value="Ankyrin repeat"/>
    <property type="match status" value="1"/>
</dbReference>
<keyword evidence="4 8" id="KW-0547">Nucleotide-binding</keyword>
<organism evidence="11">
    <name type="scientific">Prasinoderma coloniale</name>
    <dbReference type="NCBI Taxonomy" id="156133"/>
    <lineage>
        <taxon>Eukaryota</taxon>
        <taxon>Viridiplantae</taxon>
        <taxon>Prasinodermophyta</taxon>
        <taxon>Prasinodermophyceae</taxon>
        <taxon>Prasinodermales</taxon>
        <taxon>Prasinodermaceae</taxon>
        <taxon>Prasinoderma</taxon>
    </lineage>
</organism>
<dbReference type="PANTHER" id="PTHR44329">
    <property type="entry name" value="SERINE/THREONINE-PROTEIN KINASE TNNI3K-RELATED"/>
    <property type="match status" value="1"/>
</dbReference>
<dbReference type="InterPro" id="IPR008271">
    <property type="entry name" value="Ser/Thr_kinase_AS"/>
</dbReference>
<feature type="region of interest" description="Disordered" evidence="9">
    <location>
        <begin position="1"/>
        <end position="34"/>
    </location>
</feature>
<dbReference type="InterPro" id="IPR036770">
    <property type="entry name" value="Ankyrin_rpt-contain_sf"/>
</dbReference>
<dbReference type="PROSITE" id="PS50088">
    <property type="entry name" value="ANK_REPEAT"/>
    <property type="match status" value="2"/>
</dbReference>
<dbReference type="InterPro" id="IPR000719">
    <property type="entry name" value="Prot_kinase_dom"/>
</dbReference>
<evidence type="ECO:0000256" key="8">
    <source>
        <dbReference type="PROSITE-ProRule" id="PRU10141"/>
    </source>
</evidence>
<reference evidence="11" key="1">
    <citation type="submission" date="2021-01" db="EMBL/GenBank/DDBJ databases">
        <authorList>
            <person name="Corre E."/>
            <person name="Pelletier E."/>
            <person name="Niang G."/>
            <person name="Scheremetjew M."/>
            <person name="Finn R."/>
            <person name="Kale V."/>
            <person name="Holt S."/>
            <person name="Cochrane G."/>
            <person name="Meng A."/>
            <person name="Brown T."/>
            <person name="Cohen L."/>
        </authorList>
    </citation>
    <scope>NUCLEOTIDE SEQUENCE</scope>
    <source>
        <strain evidence="11">CCMP1413</strain>
    </source>
</reference>
<comment type="similarity">
    <text evidence="1">Belongs to the protein kinase superfamily. TKL Ser/Thr protein kinase family.</text>
</comment>
<keyword evidence="3" id="KW-0808">Transferase</keyword>
<evidence type="ECO:0000256" key="4">
    <source>
        <dbReference type="ARBA" id="ARBA00022741"/>
    </source>
</evidence>
<dbReference type="InterPro" id="IPR002110">
    <property type="entry name" value="Ankyrin_rpt"/>
</dbReference>
<sequence length="503" mass="54622">MVGSGRKSADGSSGDSGHDTNGSAPPPRVSSADCMQPSASTAQLMQLTGGAQQANFDEEFSRVHVIADILFCASVGNLRKLKQIVSLGSVDLSSDKACDYDKRTALHLSADSGSVRVTRWLVDNHARVNAVDRMGATPLACAARNRHTAIVQVLVKAGGKVLNAQGDLVKIEDSELYSVLTGFSSVSSLYENPQLKETWEIQAGEIEELDVIGAGQFGTVKKAMWRGTQVAVKRLKEFVMNDPISMEEFKTELNTMAMLHHPHTVQFLGVVLGSTTCSIVTEFMEHGSLENAFFNPIAFSQMQAVNACIDIARGMTYLHAHRPSAVIHRDLKPANLMVSRSGKIKIGDFGLSRTLRHTDTRAESMKRMLKDKYKMTGETGSYRYMAPEVFRHEAYGPSVDVYAFAMIAYQCFTWRRPFEAYSGVEAAQAAAINGVRPSIAGIRNKQVAKMLAAAWDPDPALRPTFTELLTMLDEIQASTPGKATATATSEREGGAPGCECVIS</sequence>
<evidence type="ECO:0000256" key="5">
    <source>
        <dbReference type="ARBA" id="ARBA00022777"/>
    </source>
</evidence>
<feature type="repeat" description="ANK" evidence="7">
    <location>
        <begin position="134"/>
        <end position="161"/>
    </location>
</feature>
<dbReference type="InterPro" id="IPR001245">
    <property type="entry name" value="Ser-Thr/Tyr_kinase_cat_dom"/>
</dbReference>
<dbReference type="InterPro" id="IPR011009">
    <property type="entry name" value="Kinase-like_dom_sf"/>
</dbReference>
<keyword evidence="6 8" id="KW-0067">ATP-binding</keyword>
<dbReference type="PANTHER" id="PTHR44329:SF140">
    <property type="entry name" value="INACTIVE PROTEIN TYROSINE KINASE PTKL"/>
    <property type="match status" value="1"/>
</dbReference>
<evidence type="ECO:0000259" key="10">
    <source>
        <dbReference type="PROSITE" id="PS50011"/>
    </source>
</evidence>
<feature type="domain" description="Protein kinase" evidence="10">
    <location>
        <begin position="206"/>
        <end position="475"/>
    </location>
</feature>
<dbReference type="Gene3D" id="1.10.510.10">
    <property type="entry name" value="Transferase(Phosphotransferase) domain 1"/>
    <property type="match status" value="1"/>
</dbReference>
<evidence type="ECO:0000256" key="2">
    <source>
        <dbReference type="ARBA" id="ARBA00022527"/>
    </source>
</evidence>
<feature type="compositionally biased region" description="Low complexity" evidence="9">
    <location>
        <begin position="1"/>
        <end position="23"/>
    </location>
</feature>
<dbReference type="PROSITE" id="PS00108">
    <property type="entry name" value="PROTEIN_KINASE_ST"/>
    <property type="match status" value="1"/>
</dbReference>
<keyword evidence="2" id="KW-0723">Serine/threonine-protein kinase</keyword>
<accession>A0A7R9XU91</accession>
<dbReference type="Pfam" id="PF12796">
    <property type="entry name" value="Ank_2"/>
    <property type="match status" value="1"/>
</dbReference>
<dbReference type="Gene3D" id="3.30.200.20">
    <property type="entry name" value="Phosphorylase Kinase, domain 1"/>
    <property type="match status" value="1"/>
</dbReference>
<dbReference type="AlphaFoldDB" id="A0A7R9XU91"/>
<keyword evidence="7" id="KW-0040">ANK repeat</keyword>
<dbReference type="GO" id="GO:0005524">
    <property type="term" value="F:ATP binding"/>
    <property type="evidence" value="ECO:0007669"/>
    <property type="project" value="UniProtKB-UniRule"/>
</dbReference>
<name>A0A7R9XU91_9VIRI</name>
<dbReference type="CDD" id="cd13999">
    <property type="entry name" value="STKc_MAP3K-like"/>
    <property type="match status" value="1"/>
</dbReference>
<gene>
    <name evidence="11" type="ORF">PCOL08062_LOCUS26</name>
</gene>
<protein>
    <recommendedName>
        <fullName evidence="10">Protein kinase domain-containing protein</fullName>
    </recommendedName>
</protein>
<dbReference type="Gene3D" id="1.25.40.20">
    <property type="entry name" value="Ankyrin repeat-containing domain"/>
    <property type="match status" value="1"/>
</dbReference>
<dbReference type="PIRSF" id="PIRSF000654">
    <property type="entry name" value="Integrin-linked_kinase"/>
    <property type="match status" value="1"/>
</dbReference>
<dbReference type="EMBL" id="HBDZ01000029">
    <property type="protein sequence ID" value="CAD8227356.1"/>
    <property type="molecule type" value="Transcribed_RNA"/>
</dbReference>
<dbReference type="PROSITE" id="PS00107">
    <property type="entry name" value="PROTEIN_KINASE_ATP"/>
    <property type="match status" value="1"/>
</dbReference>
<evidence type="ECO:0000256" key="3">
    <source>
        <dbReference type="ARBA" id="ARBA00022679"/>
    </source>
</evidence>
<dbReference type="SUPFAM" id="SSF56112">
    <property type="entry name" value="Protein kinase-like (PK-like)"/>
    <property type="match status" value="1"/>
</dbReference>
<evidence type="ECO:0000256" key="7">
    <source>
        <dbReference type="PROSITE-ProRule" id="PRU00023"/>
    </source>
</evidence>
<dbReference type="InterPro" id="IPR051681">
    <property type="entry name" value="Ser/Thr_Kinases-Pseudokinases"/>
</dbReference>
<proteinExistence type="inferred from homology"/>
<dbReference type="Pfam" id="PF07714">
    <property type="entry name" value="PK_Tyr_Ser-Thr"/>
    <property type="match status" value="1"/>
</dbReference>
<dbReference type="PROSITE" id="PS50297">
    <property type="entry name" value="ANK_REP_REGION"/>
    <property type="match status" value="2"/>
</dbReference>
<dbReference type="SMART" id="SM00220">
    <property type="entry name" value="S_TKc"/>
    <property type="match status" value="1"/>
</dbReference>
<evidence type="ECO:0000256" key="1">
    <source>
        <dbReference type="ARBA" id="ARBA00005843"/>
    </source>
</evidence>
<feature type="binding site" evidence="8">
    <location>
        <position position="233"/>
    </location>
    <ligand>
        <name>ATP</name>
        <dbReference type="ChEBI" id="CHEBI:30616"/>
    </ligand>
</feature>
<evidence type="ECO:0000256" key="6">
    <source>
        <dbReference type="ARBA" id="ARBA00022840"/>
    </source>
</evidence>
<feature type="repeat" description="ANK" evidence="7">
    <location>
        <begin position="101"/>
        <end position="133"/>
    </location>
</feature>
<dbReference type="FunFam" id="3.30.200.20:FF:000180">
    <property type="entry name" value="serine/threonine-protein kinase STY46-like"/>
    <property type="match status" value="1"/>
</dbReference>
<evidence type="ECO:0000256" key="9">
    <source>
        <dbReference type="SAM" id="MobiDB-lite"/>
    </source>
</evidence>
<evidence type="ECO:0000313" key="11">
    <source>
        <dbReference type="EMBL" id="CAD8227356.1"/>
    </source>
</evidence>
<dbReference type="InterPro" id="IPR017441">
    <property type="entry name" value="Protein_kinase_ATP_BS"/>
</dbReference>